<dbReference type="InterPro" id="IPR036890">
    <property type="entry name" value="HATPase_C_sf"/>
</dbReference>
<reference evidence="15" key="1">
    <citation type="submission" date="2020-07" db="EMBL/GenBank/DDBJ databases">
        <authorList>
            <person name="Partida-Martinez L."/>
            <person name="Huntemann M."/>
            <person name="Clum A."/>
            <person name="Wang J."/>
            <person name="Palaniappan K."/>
            <person name="Ritter S."/>
            <person name="Chen I.-M."/>
            <person name="Stamatis D."/>
            <person name="Reddy T."/>
            <person name="O'Malley R."/>
            <person name="Daum C."/>
            <person name="Shapiro N."/>
            <person name="Ivanova N."/>
            <person name="Kyrpides N."/>
            <person name="Woyke T."/>
        </authorList>
    </citation>
    <scope>NUCLEOTIDE SEQUENCE [LARGE SCALE GENOMIC DNA]</scope>
    <source>
        <strain evidence="15">AT2.8</strain>
    </source>
</reference>
<organism evidence="14 15">
    <name type="scientific">Neobacillus niacini</name>
    <dbReference type="NCBI Taxonomy" id="86668"/>
    <lineage>
        <taxon>Bacteria</taxon>
        <taxon>Bacillati</taxon>
        <taxon>Bacillota</taxon>
        <taxon>Bacilli</taxon>
        <taxon>Bacillales</taxon>
        <taxon>Bacillaceae</taxon>
        <taxon>Neobacillus</taxon>
    </lineage>
</organism>
<keyword evidence="8" id="KW-0067">ATP-binding</keyword>
<dbReference type="SMART" id="SM00304">
    <property type="entry name" value="HAMP"/>
    <property type="match status" value="1"/>
</dbReference>
<feature type="domain" description="HAMP" evidence="13">
    <location>
        <begin position="327"/>
        <end position="379"/>
    </location>
</feature>
<name>A0A852TGZ0_9BACI</name>
<dbReference type="CDD" id="cd06225">
    <property type="entry name" value="HAMP"/>
    <property type="match status" value="1"/>
</dbReference>
<dbReference type="PANTHER" id="PTHR34220:SF11">
    <property type="entry name" value="SENSOR PROTEIN KINASE HPTS"/>
    <property type="match status" value="1"/>
</dbReference>
<dbReference type="PANTHER" id="PTHR34220">
    <property type="entry name" value="SENSOR HISTIDINE KINASE YPDA"/>
    <property type="match status" value="1"/>
</dbReference>
<dbReference type="Gene3D" id="6.10.340.10">
    <property type="match status" value="1"/>
</dbReference>
<evidence type="ECO:0000256" key="7">
    <source>
        <dbReference type="ARBA" id="ARBA00022777"/>
    </source>
</evidence>
<dbReference type="Pfam" id="PF02518">
    <property type="entry name" value="HATPase_c"/>
    <property type="match status" value="1"/>
</dbReference>
<evidence type="ECO:0000256" key="9">
    <source>
        <dbReference type="ARBA" id="ARBA00022989"/>
    </source>
</evidence>
<dbReference type="Pfam" id="PF00672">
    <property type="entry name" value="HAMP"/>
    <property type="match status" value="1"/>
</dbReference>
<proteinExistence type="predicted"/>
<dbReference type="InterPro" id="IPR050640">
    <property type="entry name" value="Bact_2-comp_sensor_kinase"/>
</dbReference>
<dbReference type="EC" id="2.7.13.3" evidence="14"/>
<dbReference type="SUPFAM" id="SSF55874">
    <property type="entry name" value="ATPase domain of HSP90 chaperone/DNA topoisomerase II/histidine kinase"/>
    <property type="match status" value="1"/>
</dbReference>
<dbReference type="PROSITE" id="PS50885">
    <property type="entry name" value="HAMP"/>
    <property type="match status" value="1"/>
</dbReference>
<keyword evidence="4 14" id="KW-0808">Transferase</keyword>
<evidence type="ECO:0000313" key="14">
    <source>
        <dbReference type="EMBL" id="NYE08063.1"/>
    </source>
</evidence>
<keyword evidence="9 12" id="KW-1133">Transmembrane helix</keyword>
<reference evidence="15" key="2">
    <citation type="submission" date="2020-08" db="EMBL/GenBank/DDBJ databases">
        <title>The Agave Microbiome: Exploring the role of microbial communities in plant adaptations to desert environments.</title>
        <authorList>
            <person name="Partida-Martinez L.P."/>
        </authorList>
    </citation>
    <scope>NUCLEOTIDE SEQUENCE [LARGE SCALE GENOMIC DNA]</scope>
    <source>
        <strain evidence="15">AT2.8</strain>
    </source>
</reference>
<evidence type="ECO:0000256" key="2">
    <source>
        <dbReference type="ARBA" id="ARBA00022475"/>
    </source>
</evidence>
<evidence type="ECO:0000256" key="12">
    <source>
        <dbReference type="SAM" id="Phobius"/>
    </source>
</evidence>
<dbReference type="GO" id="GO:0005886">
    <property type="term" value="C:plasma membrane"/>
    <property type="evidence" value="ECO:0007669"/>
    <property type="project" value="UniProtKB-SubCell"/>
</dbReference>
<evidence type="ECO:0000313" key="15">
    <source>
        <dbReference type="Proteomes" id="UP000548423"/>
    </source>
</evidence>
<keyword evidence="10" id="KW-0902">Two-component regulatory system</keyword>
<evidence type="ECO:0000256" key="5">
    <source>
        <dbReference type="ARBA" id="ARBA00022692"/>
    </source>
</evidence>
<dbReference type="Pfam" id="PF06580">
    <property type="entry name" value="His_kinase"/>
    <property type="match status" value="1"/>
</dbReference>
<keyword evidence="11 12" id="KW-0472">Membrane</keyword>
<evidence type="ECO:0000256" key="11">
    <source>
        <dbReference type="ARBA" id="ARBA00023136"/>
    </source>
</evidence>
<dbReference type="Gene3D" id="3.30.450.20">
    <property type="entry name" value="PAS domain"/>
    <property type="match status" value="1"/>
</dbReference>
<dbReference type="InterPro" id="IPR003660">
    <property type="entry name" value="HAMP_dom"/>
</dbReference>
<gene>
    <name evidence="14" type="ORF">F4694_004906</name>
</gene>
<dbReference type="AlphaFoldDB" id="A0A852TGZ0"/>
<evidence type="ECO:0000256" key="3">
    <source>
        <dbReference type="ARBA" id="ARBA00022553"/>
    </source>
</evidence>
<dbReference type="Proteomes" id="UP000548423">
    <property type="component" value="Unassembled WGS sequence"/>
</dbReference>
<dbReference type="GO" id="GO:0000155">
    <property type="term" value="F:phosphorelay sensor kinase activity"/>
    <property type="evidence" value="ECO:0007669"/>
    <property type="project" value="InterPro"/>
</dbReference>
<comment type="caution">
    <text evidence="14">The sequence shown here is derived from an EMBL/GenBank/DDBJ whole genome shotgun (WGS) entry which is preliminary data.</text>
</comment>
<dbReference type="EMBL" id="JACCBX010000012">
    <property type="protein sequence ID" value="NYE08063.1"/>
    <property type="molecule type" value="Genomic_DNA"/>
</dbReference>
<evidence type="ECO:0000256" key="6">
    <source>
        <dbReference type="ARBA" id="ARBA00022741"/>
    </source>
</evidence>
<dbReference type="InterPro" id="IPR010559">
    <property type="entry name" value="Sig_transdc_His_kin_internal"/>
</dbReference>
<keyword evidence="5 12" id="KW-0812">Transmembrane</keyword>
<evidence type="ECO:0000259" key="13">
    <source>
        <dbReference type="PROSITE" id="PS50885"/>
    </source>
</evidence>
<dbReference type="SUPFAM" id="SSF158472">
    <property type="entry name" value="HAMP domain-like"/>
    <property type="match status" value="1"/>
</dbReference>
<evidence type="ECO:0000256" key="10">
    <source>
        <dbReference type="ARBA" id="ARBA00023012"/>
    </source>
</evidence>
<evidence type="ECO:0000256" key="1">
    <source>
        <dbReference type="ARBA" id="ARBA00004651"/>
    </source>
</evidence>
<dbReference type="InterPro" id="IPR003594">
    <property type="entry name" value="HATPase_dom"/>
</dbReference>
<feature type="transmembrane region" description="Helical" evidence="12">
    <location>
        <begin position="304"/>
        <end position="327"/>
    </location>
</feature>
<protein>
    <submittedName>
        <fullName evidence="14">Two-component system sensor histidine kinase YesM</fullName>
        <ecNumber evidence="14">2.7.13.3</ecNumber>
    </submittedName>
</protein>
<comment type="subcellular location">
    <subcellularLocation>
        <location evidence="1">Cell membrane</location>
        <topology evidence="1">Multi-pass membrane protein</topology>
    </subcellularLocation>
</comment>
<evidence type="ECO:0000256" key="4">
    <source>
        <dbReference type="ARBA" id="ARBA00022679"/>
    </source>
</evidence>
<accession>A0A852TGZ0</accession>
<keyword evidence="7 14" id="KW-0418">Kinase</keyword>
<dbReference type="GO" id="GO:0005524">
    <property type="term" value="F:ATP binding"/>
    <property type="evidence" value="ECO:0007669"/>
    <property type="project" value="UniProtKB-KW"/>
</dbReference>
<keyword evidence="3" id="KW-0597">Phosphoprotein</keyword>
<dbReference type="Gene3D" id="3.30.565.10">
    <property type="entry name" value="Histidine kinase-like ATPase, C-terminal domain"/>
    <property type="match status" value="1"/>
</dbReference>
<sequence length="606" mass="70052">MRWGIRKKLIIFLLLVTVLPFGTAITVTYFYTTKSLNEQSVSTNYDLIVKGKEELTVYLNDVAQMSSVPYRYTPFMNVMRNGVSSNLAVNQEEVRRVLAYLFNTRPEIEQMHLYIHEGKESYTNYHSRISGRATYENIFSHLYYGPLTAIEGYSLIEPPHEIYSYNNISVIPNSQKVNVLSFHNVIRDVPLADVLGFLSIDINLSRISAIADRLYTKDVEDLYIMNEKGMIIYSSNGNEIGKENKQKWFEQVKREPEGGKSFEWKDEQFSGVIVHEKFTDSFKDWSIVKRTPYDVLYKGARETAIINILIGLATLVFALLGTMFVSFKLTAPIKLLIGNMKKVEKGEFKADFESLGTDEIGMLGRHFKLMIAKIEELIEREYKLEIENKASQLRVLQSQINPHFLYNAFQSIGTLALKLNAVPVYSLLTSLSTIMRYSMNMKEDIVPFAAELNHVKSYLSLQKQRFDEQFEFELYVEEAVKEVHVPKMILQPIVENCFKHGFDQRIEKAWIQIEAFHENDNRVQINVKDNGMGPSEEQLEKIRQELFHGISKEDKQREAIGLKNIYDRLQIYYHNQANLSVNRNEEGGFTVTILIPTVIPKEVEHS</sequence>
<evidence type="ECO:0000256" key="8">
    <source>
        <dbReference type="ARBA" id="ARBA00022840"/>
    </source>
</evidence>
<keyword evidence="2" id="KW-1003">Cell membrane</keyword>
<keyword evidence="6" id="KW-0547">Nucleotide-binding</keyword>